<evidence type="ECO:0000313" key="5">
    <source>
        <dbReference type="Proteomes" id="UP000619534"/>
    </source>
</evidence>
<protein>
    <recommendedName>
        <fullName evidence="3">SPOR domain-containing protein</fullName>
    </recommendedName>
</protein>
<dbReference type="InterPro" id="IPR007730">
    <property type="entry name" value="SPOR-like_dom"/>
</dbReference>
<evidence type="ECO:0000259" key="3">
    <source>
        <dbReference type="PROSITE" id="PS51724"/>
    </source>
</evidence>
<reference evidence="5" key="1">
    <citation type="journal article" date="2019" name="Int. J. Syst. Evol. Microbiol.">
        <title>The Global Catalogue of Microorganisms (GCM) 10K type strain sequencing project: providing services to taxonomists for standard genome sequencing and annotation.</title>
        <authorList>
            <consortium name="The Broad Institute Genomics Platform"/>
            <consortium name="The Broad Institute Genome Sequencing Center for Infectious Disease"/>
            <person name="Wu L."/>
            <person name="Ma J."/>
        </authorList>
    </citation>
    <scope>NUCLEOTIDE SEQUENCE [LARGE SCALE GENOMIC DNA]</scope>
    <source>
        <strain evidence="5">CCM 7282</strain>
    </source>
</reference>
<dbReference type="Proteomes" id="UP000619534">
    <property type="component" value="Unassembled WGS sequence"/>
</dbReference>
<dbReference type="InterPro" id="IPR036680">
    <property type="entry name" value="SPOR-like_sf"/>
</dbReference>
<comment type="caution">
    <text evidence="4">The sequence shown here is derived from an EMBL/GenBank/DDBJ whole genome shotgun (WGS) entry which is preliminary data.</text>
</comment>
<dbReference type="PROSITE" id="PS51724">
    <property type="entry name" value="SPOR"/>
    <property type="match status" value="1"/>
</dbReference>
<proteinExistence type="predicted"/>
<dbReference type="RefSeq" id="WP_148350169.1">
    <property type="nucleotide sequence ID" value="NZ_BMCJ01000004.1"/>
</dbReference>
<keyword evidence="5" id="KW-1185">Reference proteome</keyword>
<dbReference type="EMBL" id="BMCJ01000004">
    <property type="protein sequence ID" value="GGC92931.1"/>
    <property type="molecule type" value="Genomic_DNA"/>
</dbReference>
<accession>A0ABQ1P7V7</accession>
<dbReference type="Gene3D" id="3.30.70.1070">
    <property type="entry name" value="Sporulation related repeat"/>
    <property type="match status" value="1"/>
</dbReference>
<evidence type="ECO:0000313" key="4">
    <source>
        <dbReference type="EMBL" id="GGC92931.1"/>
    </source>
</evidence>
<keyword evidence="2" id="KW-1133">Transmembrane helix</keyword>
<name>A0ABQ1P7V7_9BACI</name>
<keyword evidence="2" id="KW-0812">Transmembrane</keyword>
<feature type="domain" description="SPOR" evidence="3">
    <location>
        <begin position="144"/>
        <end position="222"/>
    </location>
</feature>
<feature type="transmembrane region" description="Helical" evidence="2">
    <location>
        <begin position="80"/>
        <end position="102"/>
    </location>
</feature>
<gene>
    <name evidence="4" type="ORF">GCM10007216_24610</name>
</gene>
<keyword evidence="2" id="KW-0472">Membrane</keyword>
<organism evidence="4 5">
    <name type="scientific">Thalassobacillus devorans</name>
    <dbReference type="NCBI Taxonomy" id="279813"/>
    <lineage>
        <taxon>Bacteria</taxon>
        <taxon>Bacillati</taxon>
        <taxon>Bacillota</taxon>
        <taxon>Bacilli</taxon>
        <taxon>Bacillales</taxon>
        <taxon>Bacillaceae</taxon>
        <taxon>Thalassobacillus</taxon>
    </lineage>
</organism>
<sequence length="303" mass="33975">MDKHHNKISIRMNGKETLIPREDEKAMEEVVSSKEEQAATAEVYEYERIEEPANVIKPEAWKKHPYYKKKKRKKKVSSPVKNILIVVMTALIFGLLLGFLLLRMFVGMTENDGASANSGVSLTEVNSPGTTDSGSDGNQSMMALPGTDAYVVQAGYFTSREKAEEWSQNYTDYGHPTVVWERDGDVFLFTGLAPDHEAAQSKASRLQQDGLETYVKPWSVPKIEKVNKEKAEPLSGFADLFSATLKGENKGDGWKQFGERLPKEENFMALKDNIAALVSASDSVQQDVLLLEVWKSYEEILKK</sequence>
<feature type="region of interest" description="Disordered" evidence="1">
    <location>
        <begin position="115"/>
        <end position="140"/>
    </location>
</feature>
<evidence type="ECO:0000256" key="1">
    <source>
        <dbReference type="SAM" id="MobiDB-lite"/>
    </source>
</evidence>
<dbReference type="SUPFAM" id="SSF110997">
    <property type="entry name" value="Sporulation related repeat"/>
    <property type="match status" value="1"/>
</dbReference>
<evidence type="ECO:0000256" key="2">
    <source>
        <dbReference type="SAM" id="Phobius"/>
    </source>
</evidence>